<dbReference type="Pfam" id="PF13291">
    <property type="entry name" value="ACT_4"/>
    <property type="match status" value="1"/>
</dbReference>
<sequence length="147" mass="15918">GKCCNPVPGEDVVGYVTVGRGVTVHRAGCTSVHQGRHDPKRFIRASWVRDGKGAVVAGVRVMCIDRPNLLADILNSFSGHAVNLQQARTYPVQDNKGMIDLVFELNDQKQLDKITAAVYQVSGVTAVTSLKEVEKQSDGRRRGTTAS</sequence>
<comment type="caution">
    <text evidence="2">The sequence shown here is derived from an EMBL/GenBank/DDBJ whole genome shotgun (WGS) entry which is preliminary data.</text>
</comment>
<dbReference type="Gene3D" id="3.30.70.260">
    <property type="match status" value="1"/>
</dbReference>
<feature type="non-terminal residue" evidence="2">
    <location>
        <position position="1"/>
    </location>
</feature>
<accession>X0T6P6</accession>
<reference evidence="2" key="1">
    <citation type="journal article" date="2014" name="Front. Microbiol.">
        <title>High frequency of phylogenetically diverse reductive dehalogenase-homologous genes in deep subseafloor sedimentary metagenomes.</title>
        <authorList>
            <person name="Kawai M."/>
            <person name="Futagami T."/>
            <person name="Toyoda A."/>
            <person name="Takaki Y."/>
            <person name="Nishi S."/>
            <person name="Hori S."/>
            <person name="Arai W."/>
            <person name="Tsubouchi T."/>
            <person name="Morono Y."/>
            <person name="Uchiyama I."/>
            <person name="Ito T."/>
            <person name="Fujiyama A."/>
            <person name="Inagaki F."/>
            <person name="Takami H."/>
        </authorList>
    </citation>
    <scope>NUCLEOTIDE SEQUENCE</scope>
    <source>
        <strain evidence="2">Expedition CK06-06</strain>
    </source>
</reference>
<dbReference type="AlphaFoldDB" id="X0T6P6"/>
<protein>
    <recommendedName>
        <fullName evidence="1">ACT domain-containing protein</fullName>
    </recommendedName>
</protein>
<feature type="domain" description="ACT" evidence="1">
    <location>
        <begin position="58"/>
        <end position="132"/>
    </location>
</feature>
<gene>
    <name evidence="2" type="ORF">S01H1_06685</name>
</gene>
<evidence type="ECO:0000313" key="2">
    <source>
        <dbReference type="EMBL" id="GAF82971.1"/>
    </source>
</evidence>
<proteinExistence type="predicted"/>
<evidence type="ECO:0000259" key="1">
    <source>
        <dbReference type="PROSITE" id="PS51671"/>
    </source>
</evidence>
<dbReference type="SUPFAM" id="SSF55021">
    <property type="entry name" value="ACT-like"/>
    <property type="match status" value="1"/>
</dbReference>
<organism evidence="2">
    <name type="scientific">marine sediment metagenome</name>
    <dbReference type="NCBI Taxonomy" id="412755"/>
    <lineage>
        <taxon>unclassified sequences</taxon>
        <taxon>metagenomes</taxon>
        <taxon>ecological metagenomes</taxon>
    </lineage>
</organism>
<dbReference type="InterPro" id="IPR002912">
    <property type="entry name" value="ACT_dom"/>
</dbReference>
<dbReference type="EMBL" id="BARS01003450">
    <property type="protein sequence ID" value="GAF82971.1"/>
    <property type="molecule type" value="Genomic_DNA"/>
</dbReference>
<dbReference type="PROSITE" id="PS51671">
    <property type="entry name" value="ACT"/>
    <property type="match status" value="1"/>
</dbReference>
<dbReference type="InterPro" id="IPR045865">
    <property type="entry name" value="ACT-like_dom_sf"/>
</dbReference>
<name>X0T6P6_9ZZZZ</name>